<dbReference type="EMBL" id="SLXK01000025">
    <property type="protein sequence ID" value="TCP24471.1"/>
    <property type="molecule type" value="Genomic_DNA"/>
</dbReference>
<proteinExistence type="predicted"/>
<reference evidence="2 3" key="1">
    <citation type="submission" date="2019-03" db="EMBL/GenBank/DDBJ databases">
        <title>Genomic Encyclopedia of Type Strains, Phase IV (KMG-IV): sequencing the most valuable type-strain genomes for metagenomic binning, comparative biology and taxonomic classification.</title>
        <authorList>
            <person name="Goeker M."/>
        </authorList>
    </citation>
    <scope>NUCLEOTIDE SEQUENCE [LARGE SCALE GENOMIC DNA]</scope>
    <source>
        <strain evidence="2 3">DSM 19377</strain>
    </source>
</reference>
<evidence type="ECO:0000313" key="3">
    <source>
        <dbReference type="Proteomes" id="UP000295416"/>
    </source>
</evidence>
<protein>
    <submittedName>
        <fullName evidence="2">Uncharacterized protein</fullName>
    </submittedName>
</protein>
<dbReference type="AlphaFoldDB" id="A0A4R2NSF0"/>
<accession>A0A4R2NSF0</accession>
<name>A0A4R2NSF0_9BACL</name>
<evidence type="ECO:0000256" key="1">
    <source>
        <dbReference type="SAM" id="MobiDB-lite"/>
    </source>
</evidence>
<organism evidence="2 3">
    <name type="scientific">Scopulibacillus darangshiensis</name>
    <dbReference type="NCBI Taxonomy" id="442528"/>
    <lineage>
        <taxon>Bacteria</taxon>
        <taxon>Bacillati</taxon>
        <taxon>Bacillota</taxon>
        <taxon>Bacilli</taxon>
        <taxon>Bacillales</taxon>
        <taxon>Sporolactobacillaceae</taxon>
        <taxon>Scopulibacillus</taxon>
    </lineage>
</organism>
<feature type="compositionally biased region" description="Polar residues" evidence="1">
    <location>
        <begin position="7"/>
        <end position="31"/>
    </location>
</feature>
<evidence type="ECO:0000313" key="2">
    <source>
        <dbReference type="EMBL" id="TCP24471.1"/>
    </source>
</evidence>
<keyword evidence="3" id="KW-1185">Reference proteome</keyword>
<dbReference type="Proteomes" id="UP000295416">
    <property type="component" value="Unassembled WGS sequence"/>
</dbReference>
<feature type="region of interest" description="Disordered" evidence="1">
    <location>
        <begin position="1"/>
        <end position="31"/>
    </location>
</feature>
<sequence length="31" mass="3707">MYLLRQGQYQKMNGSELNKNNLDKAQTYNDQ</sequence>
<comment type="caution">
    <text evidence="2">The sequence shown here is derived from an EMBL/GenBank/DDBJ whole genome shotgun (WGS) entry which is preliminary data.</text>
</comment>
<gene>
    <name evidence="2" type="ORF">EV207_12531</name>
</gene>